<reference evidence="2" key="1">
    <citation type="submission" date="2021-07" db="EMBL/GenBank/DDBJ databases">
        <authorList>
            <person name="Branca A.L. A."/>
        </authorList>
    </citation>
    <scope>NUCLEOTIDE SEQUENCE</scope>
</reference>
<dbReference type="Proteomes" id="UP001152649">
    <property type="component" value="Unassembled WGS sequence"/>
</dbReference>
<sequence>MQFEYAKGMSALLVILDAPAHCETNAEKNALQRDSVEDSGAKYLKEQALEWTKGFVVCNLFNFIISELLWRGGFFEKSSLSPGGILAAFIMSVSFVAKPPKSSGVPGQDLAQPLHSHGHILTGLSLFIPYLMVFQALALGISFFTELSLPIYMGSKLLIGLLLTNMHTAWVQTIASNPTNKSIWQRMPGGRQWLAILPIASLDILLPDAVYHLTKTTVAFFQASDFLGLTNTPGDFGVIVAPILLSWLTALLTRAIYTKVAMSMLAIGQDDQEEPKVCLSILDAISSTAAQDWHRYLARMWEVAVYEYLWASFSCIVILAELYYLAPCAVTDGLVWLTQDW</sequence>
<feature type="transmembrane region" description="Helical" evidence="1">
    <location>
        <begin position="151"/>
        <end position="172"/>
    </location>
</feature>
<feature type="transmembrane region" description="Helical" evidence="1">
    <location>
        <begin position="193"/>
        <end position="214"/>
    </location>
</feature>
<feature type="transmembrane region" description="Helical" evidence="1">
    <location>
        <begin position="118"/>
        <end position="145"/>
    </location>
</feature>
<dbReference type="EMBL" id="CAJVPG010000427">
    <property type="protein sequence ID" value="CAG8411334.1"/>
    <property type="molecule type" value="Genomic_DNA"/>
</dbReference>
<organism evidence="2 3">
    <name type="scientific">Penicillium salamii</name>
    <dbReference type="NCBI Taxonomy" id="1612424"/>
    <lineage>
        <taxon>Eukaryota</taxon>
        <taxon>Fungi</taxon>
        <taxon>Dikarya</taxon>
        <taxon>Ascomycota</taxon>
        <taxon>Pezizomycotina</taxon>
        <taxon>Eurotiomycetes</taxon>
        <taxon>Eurotiomycetidae</taxon>
        <taxon>Eurotiales</taxon>
        <taxon>Aspergillaceae</taxon>
        <taxon>Penicillium</taxon>
    </lineage>
</organism>
<gene>
    <name evidence="2" type="ORF">PSALAMII_LOCUS8855</name>
</gene>
<comment type="caution">
    <text evidence="2">The sequence shown here is derived from an EMBL/GenBank/DDBJ whole genome shotgun (WGS) entry which is preliminary data.</text>
</comment>
<dbReference type="AlphaFoldDB" id="A0A9W4NSI1"/>
<dbReference type="OrthoDB" id="2896006at2759"/>
<name>A0A9W4NSI1_9EURO</name>
<evidence type="ECO:0000256" key="1">
    <source>
        <dbReference type="SAM" id="Phobius"/>
    </source>
</evidence>
<keyword evidence="1" id="KW-0472">Membrane</keyword>
<proteinExistence type="predicted"/>
<feature type="transmembrane region" description="Helical" evidence="1">
    <location>
        <begin position="234"/>
        <end position="257"/>
    </location>
</feature>
<keyword evidence="1" id="KW-0812">Transmembrane</keyword>
<keyword evidence="3" id="KW-1185">Reference proteome</keyword>
<keyword evidence="1" id="KW-1133">Transmembrane helix</keyword>
<protein>
    <submittedName>
        <fullName evidence="2">Uncharacterized protein</fullName>
    </submittedName>
</protein>
<evidence type="ECO:0000313" key="3">
    <source>
        <dbReference type="Proteomes" id="UP001152649"/>
    </source>
</evidence>
<feature type="transmembrane region" description="Helical" evidence="1">
    <location>
        <begin position="305"/>
        <end position="326"/>
    </location>
</feature>
<accession>A0A9W4NSI1</accession>
<evidence type="ECO:0000313" key="2">
    <source>
        <dbReference type="EMBL" id="CAG8411334.1"/>
    </source>
</evidence>